<protein>
    <submittedName>
        <fullName evidence="2">BNR/Asp-box repeat protein</fullName>
    </submittedName>
</protein>
<evidence type="ECO:0000259" key="1">
    <source>
        <dbReference type="Pfam" id="PF13088"/>
    </source>
</evidence>
<name>A0A1E3H3Z6_9HYPH</name>
<dbReference type="RefSeq" id="WP_245293969.1">
    <property type="nucleotide sequence ID" value="NZ_MCRJ01000032.1"/>
</dbReference>
<evidence type="ECO:0000313" key="2">
    <source>
        <dbReference type="EMBL" id="ODN71024.1"/>
    </source>
</evidence>
<proteinExistence type="predicted"/>
<dbReference type="Pfam" id="PF13088">
    <property type="entry name" value="BNR_2"/>
    <property type="match status" value="1"/>
</dbReference>
<dbReference type="PATRIC" id="fig|1439726.3.peg.1750"/>
<dbReference type="PANTHER" id="PTHR43752">
    <property type="entry name" value="BNR/ASP-BOX REPEAT FAMILY PROTEIN"/>
    <property type="match status" value="1"/>
</dbReference>
<dbReference type="CDD" id="cd15482">
    <property type="entry name" value="Sialidase_non-viral"/>
    <property type="match status" value="1"/>
</dbReference>
<organism evidence="2 3">
    <name type="scientific">Methylobrevis pamukkalensis</name>
    <dbReference type="NCBI Taxonomy" id="1439726"/>
    <lineage>
        <taxon>Bacteria</taxon>
        <taxon>Pseudomonadati</taxon>
        <taxon>Pseudomonadota</taxon>
        <taxon>Alphaproteobacteria</taxon>
        <taxon>Hyphomicrobiales</taxon>
        <taxon>Pleomorphomonadaceae</taxon>
        <taxon>Methylobrevis</taxon>
    </lineage>
</organism>
<feature type="domain" description="Sialidase" evidence="1">
    <location>
        <begin position="43"/>
        <end position="369"/>
    </location>
</feature>
<dbReference type="EMBL" id="MCRJ01000032">
    <property type="protein sequence ID" value="ODN71024.1"/>
    <property type="molecule type" value="Genomic_DNA"/>
</dbReference>
<evidence type="ECO:0000313" key="3">
    <source>
        <dbReference type="Proteomes" id="UP000094622"/>
    </source>
</evidence>
<comment type="caution">
    <text evidence="2">The sequence shown here is derived from an EMBL/GenBank/DDBJ whole genome shotgun (WGS) entry which is preliminary data.</text>
</comment>
<keyword evidence="3" id="KW-1185">Reference proteome</keyword>
<sequence>MPADAPPMDGLLRPAGLDGVTEACLPSPCVQNHAANLALLADGSLACVWFGGTMEGASDICVHLSRLAPGAAGWSPAERMSGDPARSEQNPVLFTAPDGRVWLIWTAQRAGNQDTAIVRRRISADGGLSFGPEEVFIDTAGTFVRQPVVVTAAGTWLLPIFRCRTVPGVKWSGDNDDSAVLRSTDGGATWATIDVPASTGCVHMNIVDLGEGGLVAVFRSRWADAVYLSRSFDDGRNWSAPEPTDVPNNNSSIQMIRLSSGALAMVCNPIGAAEDTARRVSLYDEIEDEDDAVETVSAEPSSQGRKAFWGTPRAPLSILLSDDGGRSWPARLDLATGDGYCLTNNSVDGLNREFSYPSVVEGADGTIHVAFTHHRRAIRHMRVTERMIRGE</sequence>
<dbReference type="InterPro" id="IPR011040">
    <property type="entry name" value="Sialidase"/>
</dbReference>
<accession>A0A1E3H3Z6</accession>
<dbReference type="SUPFAM" id="SSF50939">
    <property type="entry name" value="Sialidases"/>
    <property type="match status" value="1"/>
</dbReference>
<dbReference type="AlphaFoldDB" id="A0A1E3H3Z6"/>
<dbReference type="Proteomes" id="UP000094622">
    <property type="component" value="Unassembled WGS sequence"/>
</dbReference>
<dbReference type="InterPro" id="IPR036278">
    <property type="entry name" value="Sialidase_sf"/>
</dbReference>
<gene>
    <name evidence="2" type="ORF">A6302_01658</name>
</gene>
<reference evidence="2 3" key="1">
    <citation type="submission" date="2016-07" db="EMBL/GenBank/DDBJ databases">
        <title>Draft Genome Sequence of Methylobrevis pamukkalensis PK2.</title>
        <authorList>
            <person name="Vasilenko O.V."/>
            <person name="Doronina N.V."/>
            <person name="Shmareva M.N."/>
            <person name="Tarlachkov S.V."/>
            <person name="Mustakhimov I."/>
            <person name="Trotsenko Y.A."/>
        </authorList>
    </citation>
    <scope>NUCLEOTIDE SEQUENCE [LARGE SCALE GENOMIC DNA]</scope>
    <source>
        <strain evidence="2 3">PK2</strain>
    </source>
</reference>
<dbReference type="PANTHER" id="PTHR43752:SF2">
    <property type="entry name" value="BNR_ASP-BOX REPEAT FAMILY PROTEIN"/>
    <property type="match status" value="1"/>
</dbReference>
<dbReference type="Gene3D" id="2.120.10.10">
    <property type="match status" value="1"/>
</dbReference>